<gene>
    <name evidence="5" type="ORF">P7H59_08885</name>
</gene>
<keyword evidence="1" id="KW-0813">Transport</keyword>
<evidence type="ECO:0000256" key="3">
    <source>
        <dbReference type="ARBA" id="ARBA00022679"/>
    </source>
</evidence>
<reference evidence="5 6" key="1">
    <citation type="submission" date="2023-03" db="EMBL/GenBank/DDBJ databases">
        <authorList>
            <person name="Shen W."/>
            <person name="Cai J."/>
        </authorList>
    </citation>
    <scope>NUCLEOTIDE SEQUENCE [LARGE SCALE GENOMIC DNA]</scope>
    <source>
        <strain evidence="5 6">B101</strain>
    </source>
</reference>
<dbReference type="InterPro" id="IPR036542">
    <property type="entry name" value="PTS_IIA_lac/cel_sf"/>
</dbReference>
<keyword evidence="4" id="KW-0598">Phosphotransferase system</keyword>
<dbReference type="Pfam" id="PF02255">
    <property type="entry name" value="PTS_IIA"/>
    <property type="match status" value="1"/>
</dbReference>
<evidence type="ECO:0000256" key="4">
    <source>
        <dbReference type="ARBA" id="ARBA00022683"/>
    </source>
</evidence>
<dbReference type="Gene3D" id="1.20.58.80">
    <property type="entry name" value="Phosphotransferase system, lactose/cellobiose-type IIA subunit"/>
    <property type="match status" value="1"/>
</dbReference>
<accession>A0ABU3FRD8</accession>
<proteinExistence type="predicted"/>
<dbReference type="InterPro" id="IPR003188">
    <property type="entry name" value="PTS_IIA_lac/cel"/>
</dbReference>
<keyword evidence="6" id="KW-1185">Reference proteome</keyword>
<name>A0ABU3FRD8_9ENTE</name>
<evidence type="ECO:0000256" key="1">
    <source>
        <dbReference type="ARBA" id="ARBA00022448"/>
    </source>
</evidence>
<keyword evidence="2" id="KW-0762">Sugar transport</keyword>
<sequence>MHSQDHLMTSIVFTDLAKELFDVYKKIRV</sequence>
<keyword evidence="3" id="KW-0808">Transferase</keyword>
<organism evidence="5 6">
    <name type="scientific">Enterococcus viikkiensis</name>
    <dbReference type="NCBI Taxonomy" id="930854"/>
    <lineage>
        <taxon>Bacteria</taxon>
        <taxon>Bacillati</taxon>
        <taxon>Bacillota</taxon>
        <taxon>Bacilli</taxon>
        <taxon>Lactobacillales</taxon>
        <taxon>Enterococcaceae</taxon>
        <taxon>Enterococcus</taxon>
    </lineage>
</organism>
<dbReference type="EMBL" id="JARQBN010000016">
    <property type="protein sequence ID" value="MDT2828557.1"/>
    <property type="molecule type" value="Genomic_DNA"/>
</dbReference>
<protein>
    <submittedName>
        <fullName evidence="5">PTS lactose/cellobiose transporter subunit IIA</fullName>
    </submittedName>
</protein>
<evidence type="ECO:0000256" key="2">
    <source>
        <dbReference type="ARBA" id="ARBA00022597"/>
    </source>
</evidence>
<comment type="caution">
    <text evidence="5">The sequence shown here is derived from an EMBL/GenBank/DDBJ whole genome shotgun (WGS) entry which is preliminary data.</text>
</comment>
<evidence type="ECO:0000313" key="5">
    <source>
        <dbReference type="EMBL" id="MDT2828557.1"/>
    </source>
</evidence>
<dbReference type="Proteomes" id="UP001265301">
    <property type="component" value="Unassembled WGS sequence"/>
</dbReference>
<evidence type="ECO:0000313" key="6">
    <source>
        <dbReference type="Proteomes" id="UP001265301"/>
    </source>
</evidence>
<dbReference type="SUPFAM" id="SSF46973">
    <property type="entry name" value="Enzyme IIa from lactose specific PTS, IIa-lac"/>
    <property type="match status" value="1"/>
</dbReference>